<evidence type="ECO:0000256" key="3">
    <source>
        <dbReference type="ARBA" id="ARBA00023274"/>
    </source>
</evidence>
<organism evidence="7 8">
    <name type="scientific">Candidatus Magasanikbacteria bacterium GW2011_GWC2_34_16</name>
    <dbReference type="NCBI Taxonomy" id="1619045"/>
    <lineage>
        <taxon>Bacteria</taxon>
        <taxon>Candidatus Magasanikiibacteriota</taxon>
    </lineage>
</organism>
<dbReference type="GO" id="GO:0006412">
    <property type="term" value="P:translation"/>
    <property type="evidence" value="ECO:0007669"/>
    <property type="project" value="TreeGrafter"/>
</dbReference>
<dbReference type="PROSITE" id="PS50126">
    <property type="entry name" value="S1"/>
    <property type="match status" value="4"/>
</dbReference>
<feature type="compositionally biased region" description="Basic and acidic residues" evidence="5">
    <location>
        <begin position="372"/>
        <end position="400"/>
    </location>
</feature>
<evidence type="ECO:0000256" key="2">
    <source>
        <dbReference type="ARBA" id="ARBA00022980"/>
    </source>
</evidence>
<dbReference type="GO" id="GO:0003735">
    <property type="term" value="F:structural constituent of ribosome"/>
    <property type="evidence" value="ECO:0007669"/>
    <property type="project" value="TreeGrafter"/>
</dbReference>
<dbReference type="GO" id="GO:0003729">
    <property type="term" value="F:mRNA binding"/>
    <property type="evidence" value="ECO:0007669"/>
    <property type="project" value="TreeGrafter"/>
</dbReference>
<dbReference type="AlphaFoldDB" id="A0A0G0B6S0"/>
<dbReference type="PRINTS" id="PR00681">
    <property type="entry name" value="RIBOSOMALS1"/>
</dbReference>
<keyword evidence="3" id="KW-0687">Ribonucleoprotein</keyword>
<dbReference type="Pfam" id="PF00575">
    <property type="entry name" value="S1"/>
    <property type="match status" value="3"/>
</dbReference>
<dbReference type="Gene3D" id="2.40.50.140">
    <property type="entry name" value="Nucleic acid-binding proteins"/>
    <property type="match status" value="4"/>
</dbReference>
<evidence type="ECO:0000256" key="1">
    <source>
        <dbReference type="ARBA" id="ARBA00006767"/>
    </source>
</evidence>
<feature type="domain" description="S1 motif" evidence="6">
    <location>
        <begin position="113"/>
        <end position="191"/>
    </location>
</feature>
<comment type="similarity">
    <text evidence="1">Belongs to the bacterial ribosomal protein bS1 family.</text>
</comment>
<dbReference type="InterPro" id="IPR003029">
    <property type="entry name" value="S1_domain"/>
</dbReference>
<gene>
    <name evidence="7" type="ORF">UR53_C0002G0030</name>
</gene>
<sequence>MTEEVKKSVKQDFKTLFQTYAVNVPKVGDVVKGKVISVDKGEVRVDIEGLTTGIIRGHELFTESREYNALKAGDPVEATVIDLENENGEMELSFRIAGFQRAWDKMKKIMKDGLTIKAKVTAANKGGLMMKVEALAGFMPVSQLNPDHYPRVAGGDKNRILDKLNEMVNHDLEVKVIDVDEKEEKLIVSERAVWEDSQKAVLDTYKPGDTVSGEVSALTSFGAFIKFGEGLEGLVHISEIAWQRIDHPKDILKVGDQVKAQIIQLDHSKIYLSIKRLVDDPWKKVAEKYKIGDEVTGKIIKVEPFGLMVALDKEIHGLAHVSELSDAPIGNIHDKFKVGQEATFAVVSVEPMEHRLGLRVAGVKGKSAKKATKTDEETKPEAEPKTEEAQPEANEEKAAE</sequence>
<feature type="domain" description="S1 motif" evidence="6">
    <location>
        <begin position="292"/>
        <end position="361"/>
    </location>
</feature>
<dbReference type="EMBL" id="LBPO01000002">
    <property type="protein sequence ID" value="KKP59416.1"/>
    <property type="molecule type" value="Genomic_DNA"/>
</dbReference>
<dbReference type="CDD" id="cd04465">
    <property type="entry name" value="S1_RPS1_repeat_ec2_hs2"/>
    <property type="match status" value="1"/>
</dbReference>
<dbReference type="FunFam" id="2.40.50.140:FF:000103">
    <property type="entry name" value="protein RRP5 homolog"/>
    <property type="match status" value="1"/>
</dbReference>
<proteinExistence type="inferred from homology"/>
<feature type="region of interest" description="Disordered" evidence="5">
    <location>
        <begin position="363"/>
        <end position="400"/>
    </location>
</feature>
<reference evidence="7 8" key="1">
    <citation type="journal article" date="2015" name="Nature">
        <title>rRNA introns, odd ribosomes, and small enigmatic genomes across a large radiation of phyla.</title>
        <authorList>
            <person name="Brown C.T."/>
            <person name="Hug L.A."/>
            <person name="Thomas B.C."/>
            <person name="Sharon I."/>
            <person name="Castelle C.J."/>
            <person name="Singh A."/>
            <person name="Wilkins M.J."/>
            <person name="Williams K.H."/>
            <person name="Banfield J.F."/>
        </authorList>
    </citation>
    <scope>NUCLEOTIDE SEQUENCE [LARGE SCALE GENOMIC DNA]</scope>
</reference>
<evidence type="ECO:0000313" key="7">
    <source>
        <dbReference type="EMBL" id="KKP59416.1"/>
    </source>
</evidence>
<dbReference type="PANTHER" id="PTHR10724:SF7">
    <property type="entry name" value="SMALL RIBOSOMAL SUBUNIT PROTEIN BS1C"/>
    <property type="match status" value="1"/>
</dbReference>
<dbReference type="SMART" id="SM00316">
    <property type="entry name" value="S1"/>
    <property type="match status" value="4"/>
</dbReference>
<evidence type="ECO:0000313" key="8">
    <source>
        <dbReference type="Proteomes" id="UP000034927"/>
    </source>
</evidence>
<keyword evidence="2" id="KW-0689">Ribosomal protein</keyword>
<protein>
    <submittedName>
        <fullName evidence="7">RNA binding S1 domain protein</fullName>
    </submittedName>
</protein>
<evidence type="ECO:0000259" key="6">
    <source>
        <dbReference type="PROSITE" id="PS50126"/>
    </source>
</evidence>
<evidence type="ECO:0000256" key="4">
    <source>
        <dbReference type="ARBA" id="ARBA00025604"/>
    </source>
</evidence>
<feature type="domain" description="S1 motif" evidence="6">
    <location>
        <begin position="208"/>
        <end position="275"/>
    </location>
</feature>
<evidence type="ECO:0000256" key="5">
    <source>
        <dbReference type="SAM" id="MobiDB-lite"/>
    </source>
</evidence>
<dbReference type="InterPro" id="IPR012340">
    <property type="entry name" value="NA-bd_OB-fold"/>
</dbReference>
<comment type="function">
    <text evidence="4">Binds mRNA; thus facilitating recognition of the initiation point. It is needed to translate mRNA with a short Shine-Dalgarno (SD) purine-rich sequence.</text>
</comment>
<dbReference type="CDD" id="cd00164">
    <property type="entry name" value="S1_like"/>
    <property type="match status" value="1"/>
</dbReference>
<feature type="domain" description="S1 motif" evidence="6">
    <location>
        <begin position="28"/>
        <end position="95"/>
    </location>
</feature>
<dbReference type="InterPro" id="IPR050437">
    <property type="entry name" value="Ribos_protein_bS1-like"/>
</dbReference>
<accession>A0A0G0B6S0</accession>
<dbReference type="SUPFAM" id="SSF50249">
    <property type="entry name" value="Nucleic acid-binding proteins"/>
    <property type="match status" value="4"/>
</dbReference>
<comment type="caution">
    <text evidence="7">The sequence shown here is derived from an EMBL/GenBank/DDBJ whole genome shotgun (WGS) entry which is preliminary data.</text>
</comment>
<dbReference type="InterPro" id="IPR035104">
    <property type="entry name" value="Ribosomal_protein_S1-like"/>
</dbReference>
<dbReference type="PANTHER" id="PTHR10724">
    <property type="entry name" value="30S RIBOSOMAL PROTEIN S1"/>
    <property type="match status" value="1"/>
</dbReference>
<name>A0A0G0B6S0_9BACT</name>
<dbReference type="Proteomes" id="UP000034927">
    <property type="component" value="Unassembled WGS sequence"/>
</dbReference>